<dbReference type="AlphaFoldDB" id="A0A9N9I2L9"/>
<accession>A0A9N9I2L9</accession>
<dbReference type="Proteomes" id="UP000789396">
    <property type="component" value="Unassembled WGS sequence"/>
</dbReference>
<keyword evidence="2" id="KW-1185">Reference proteome</keyword>
<dbReference type="EMBL" id="CAJVPZ010024300">
    <property type="protein sequence ID" value="CAG8718724.1"/>
    <property type="molecule type" value="Genomic_DNA"/>
</dbReference>
<feature type="non-terminal residue" evidence="1">
    <location>
        <position position="1"/>
    </location>
</feature>
<protein>
    <submittedName>
        <fullName evidence="1">14472_t:CDS:1</fullName>
    </submittedName>
</protein>
<comment type="caution">
    <text evidence="1">The sequence shown here is derived from an EMBL/GenBank/DDBJ whole genome shotgun (WGS) entry which is preliminary data.</text>
</comment>
<gene>
    <name evidence="1" type="ORF">RFULGI_LOCUS11313</name>
</gene>
<evidence type="ECO:0000313" key="2">
    <source>
        <dbReference type="Proteomes" id="UP000789396"/>
    </source>
</evidence>
<proteinExistence type="predicted"/>
<sequence>LHNSSGLCMTLKPKATNAISQAYISTLIPANLALSHLLPNNSDIRSEPPMLAVTPCLPQAPKEFSPGIGRCAFSPNYYTPNSEKVSSGLSPNCGCASFPFPE</sequence>
<reference evidence="1" key="1">
    <citation type="submission" date="2021-06" db="EMBL/GenBank/DDBJ databases">
        <authorList>
            <person name="Kallberg Y."/>
            <person name="Tangrot J."/>
            <person name="Rosling A."/>
        </authorList>
    </citation>
    <scope>NUCLEOTIDE SEQUENCE</scope>
    <source>
        <strain evidence="1">IN212</strain>
    </source>
</reference>
<evidence type="ECO:0000313" key="1">
    <source>
        <dbReference type="EMBL" id="CAG8718724.1"/>
    </source>
</evidence>
<name>A0A9N9I2L9_9GLOM</name>
<feature type="non-terminal residue" evidence="1">
    <location>
        <position position="102"/>
    </location>
</feature>
<organism evidence="1 2">
    <name type="scientific">Racocetra fulgida</name>
    <dbReference type="NCBI Taxonomy" id="60492"/>
    <lineage>
        <taxon>Eukaryota</taxon>
        <taxon>Fungi</taxon>
        <taxon>Fungi incertae sedis</taxon>
        <taxon>Mucoromycota</taxon>
        <taxon>Glomeromycotina</taxon>
        <taxon>Glomeromycetes</taxon>
        <taxon>Diversisporales</taxon>
        <taxon>Gigasporaceae</taxon>
        <taxon>Racocetra</taxon>
    </lineage>
</organism>